<dbReference type="GO" id="GO:0042973">
    <property type="term" value="F:glucan endo-1,3-beta-D-glucosidase activity"/>
    <property type="evidence" value="ECO:0007669"/>
    <property type="project" value="UniProtKB-EC"/>
</dbReference>
<feature type="domain" description="Glycosyl hydrolase family 81 C-terminal" evidence="10">
    <location>
        <begin position="590"/>
        <end position="658"/>
    </location>
</feature>
<keyword evidence="8" id="KW-0624">Polysaccharide degradation</keyword>
<dbReference type="Proteomes" id="UP000242180">
    <property type="component" value="Unassembled WGS sequence"/>
</dbReference>
<dbReference type="Gene3D" id="1.10.287.1170">
    <property type="entry name" value="glycoside hydrolase family 81 endo-[beta] glucanase"/>
    <property type="match status" value="1"/>
</dbReference>
<dbReference type="PROSITE" id="PS52008">
    <property type="entry name" value="GH81"/>
    <property type="match status" value="1"/>
</dbReference>
<evidence type="ECO:0000259" key="9">
    <source>
        <dbReference type="Pfam" id="PF03639"/>
    </source>
</evidence>
<comment type="catalytic activity">
    <reaction evidence="1">
        <text>Hydrolysis of (1-&gt;3)-beta-D-glucosidic linkages in (1-&gt;3)-beta-D-glucans.</text>
        <dbReference type="EC" id="3.2.1.39"/>
    </reaction>
</comment>
<evidence type="ECO:0000256" key="1">
    <source>
        <dbReference type="ARBA" id="ARBA00000382"/>
    </source>
</evidence>
<comment type="similarity">
    <text evidence="2">Belongs to the glycosyl hydrolase 81 family.</text>
</comment>
<dbReference type="InterPro" id="IPR040720">
    <property type="entry name" value="GH81_C"/>
</dbReference>
<dbReference type="GO" id="GO:0052861">
    <property type="term" value="F:endo-1,3(4)-beta-glucanase activity"/>
    <property type="evidence" value="ECO:0007669"/>
    <property type="project" value="InterPro"/>
</dbReference>
<dbReference type="OrthoDB" id="4473401at2759"/>
<dbReference type="EMBL" id="MCGN01000004">
    <property type="protein sequence ID" value="ORY97660.1"/>
    <property type="molecule type" value="Genomic_DNA"/>
</dbReference>
<evidence type="ECO:0000256" key="2">
    <source>
        <dbReference type="ARBA" id="ARBA00010730"/>
    </source>
</evidence>
<keyword evidence="5" id="KW-0119">Carbohydrate metabolism</keyword>
<comment type="caution">
    <text evidence="11">The sequence shown here is derived from an EMBL/GenBank/DDBJ whole genome shotgun (WGS) entry which is preliminary data.</text>
</comment>
<dbReference type="PANTHER" id="PTHR31983:SF0">
    <property type="entry name" value="GLUCAN ENDO-1,3-BETA-D-GLUCOSIDASE 2"/>
    <property type="match status" value="1"/>
</dbReference>
<evidence type="ECO:0000256" key="8">
    <source>
        <dbReference type="ARBA" id="ARBA00023326"/>
    </source>
</evidence>
<dbReference type="Gene3D" id="2.70.98.30">
    <property type="entry name" value="Golgi alpha-mannosidase II, domain 4"/>
    <property type="match status" value="1"/>
</dbReference>
<evidence type="ECO:0000256" key="4">
    <source>
        <dbReference type="ARBA" id="ARBA00022801"/>
    </source>
</evidence>
<feature type="domain" description="Glycosyl hydrolase family 81 N-terminal" evidence="9">
    <location>
        <begin position="48"/>
        <end position="364"/>
    </location>
</feature>
<dbReference type="PANTHER" id="PTHR31983">
    <property type="entry name" value="ENDO-1,3(4)-BETA-GLUCANASE 1"/>
    <property type="match status" value="1"/>
</dbReference>
<evidence type="ECO:0000313" key="12">
    <source>
        <dbReference type="Proteomes" id="UP000242180"/>
    </source>
</evidence>
<sequence>MEKESRAPADGHNLLVDTFSTYDAPNAVFPAISHPFLPVYADSHDSDPKKNTVPTNAWHSNLFYPSAENLAPTITDPYILRFLDGYGGNPGLSIHQSADRVYGEYPAVNDVPPTQAGYMINSVVVDLRLTCTEWANVRPDLKVTSWDALTANVRLASPSSESHIDFPLARGMAYVTALYQGLTPNVFTQHAIVEVTADGQSTQDTFTGHRFRLKMNDPQSSVYLIYALGNQPLTLTRSGFSNLVASAPYDGPIRIAKVPGGESQAEEVLDRSRGVWATAGQVTASSSTSNAATYTLQWQTSGSQSQPLLNYAYAHHLHTLDDATRSTSTGVILDSSTKGPMTAVLGSQWTLNEPELLDVNWLPPNPKVPETAVVNEIMSALEKDVASNYTNATMLEDNYFSGKGLQKFAMVALVLNRPDETGLRNPELAETALSQLKKAFLPYLRNTQEDPFSYDNVYRGVVARSGLPQEMGGTGDVNAGFGHSYYSDHHYHHGYFIVTAAIIHYLDPEWMTDDIKSWTEVMIRDVNAPEEDPYFAPFRNWDWFAGHSWAGGIKVNGALDGRDQESIPEVYMSKTERITLTDLFLIYNQAINFYYGMRLWALATQNEALRDLASLQLTIMKRTTYEYFWMLDNNQNRPEAMIKNKVVGIFFEHKIDYVR</sequence>
<keyword evidence="6" id="KW-0326">Glycosidase</keyword>
<evidence type="ECO:0000313" key="11">
    <source>
        <dbReference type="EMBL" id="ORY97660.1"/>
    </source>
</evidence>
<evidence type="ECO:0000256" key="5">
    <source>
        <dbReference type="ARBA" id="ARBA00023277"/>
    </source>
</evidence>
<dbReference type="Pfam" id="PF17652">
    <property type="entry name" value="Glyco_hydro81C"/>
    <property type="match status" value="2"/>
</dbReference>
<dbReference type="InterPro" id="IPR005200">
    <property type="entry name" value="Endo-beta-glucanase"/>
</dbReference>
<dbReference type="STRING" id="13706.A0A1X2HFH7"/>
<gene>
    <name evidence="11" type="ORF">BCR43DRAFT_546113</name>
</gene>
<evidence type="ECO:0000256" key="3">
    <source>
        <dbReference type="ARBA" id="ARBA00012780"/>
    </source>
</evidence>
<evidence type="ECO:0000256" key="6">
    <source>
        <dbReference type="ARBA" id="ARBA00023295"/>
    </source>
</evidence>
<dbReference type="InParanoid" id="A0A1X2HFH7"/>
<dbReference type="GO" id="GO:0071555">
    <property type="term" value="P:cell wall organization"/>
    <property type="evidence" value="ECO:0007669"/>
    <property type="project" value="UniProtKB-KW"/>
</dbReference>
<dbReference type="InterPro" id="IPR040451">
    <property type="entry name" value="GH81_N"/>
</dbReference>
<dbReference type="EC" id="3.2.1.39" evidence="3"/>
<dbReference type="Pfam" id="PF03639">
    <property type="entry name" value="Glyco_hydro_81"/>
    <property type="match status" value="1"/>
</dbReference>
<reference evidence="11 12" key="1">
    <citation type="submission" date="2016-07" db="EMBL/GenBank/DDBJ databases">
        <title>Pervasive Adenine N6-methylation of Active Genes in Fungi.</title>
        <authorList>
            <consortium name="DOE Joint Genome Institute"/>
            <person name="Mondo S.J."/>
            <person name="Dannebaum R.O."/>
            <person name="Kuo R.C."/>
            <person name="Labutti K."/>
            <person name="Haridas S."/>
            <person name="Kuo A."/>
            <person name="Salamov A."/>
            <person name="Ahrendt S.R."/>
            <person name="Lipzen A."/>
            <person name="Sullivan W."/>
            <person name="Andreopoulos W.B."/>
            <person name="Clum A."/>
            <person name="Lindquist E."/>
            <person name="Daum C."/>
            <person name="Ramamoorthy G.K."/>
            <person name="Gryganskyi A."/>
            <person name="Culley D."/>
            <person name="Magnuson J.K."/>
            <person name="James T.Y."/>
            <person name="O'Malley M.A."/>
            <person name="Stajich J.E."/>
            <person name="Spatafora J.W."/>
            <person name="Visel A."/>
            <person name="Grigoriev I.V."/>
        </authorList>
    </citation>
    <scope>NUCLEOTIDE SEQUENCE [LARGE SCALE GENOMIC DNA]</scope>
    <source>
        <strain evidence="11 12">NRRL 2496</strain>
    </source>
</reference>
<evidence type="ECO:0000256" key="7">
    <source>
        <dbReference type="ARBA" id="ARBA00023316"/>
    </source>
</evidence>
<feature type="domain" description="Glycosyl hydrolase family 81 C-terminal" evidence="10">
    <location>
        <begin position="372"/>
        <end position="573"/>
    </location>
</feature>
<protein>
    <recommendedName>
        <fullName evidence="3">glucan endo-1,3-beta-D-glucosidase</fullName>
        <ecNumber evidence="3">3.2.1.39</ecNumber>
    </recommendedName>
</protein>
<dbReference type="AlphaFoldDB" id="A0A1X2HFH7"/>
<proteinExistence type="inferred from homology"/>
<keyword evidence="7" id="KW-0961">Cell wall biogenesis/degradation</keyword>
<dbReference type="GO" id="GO:0000272">
    <property type="term" value="P:polysaccharide catabolic process"/>
    <property type="evidence" value="ECO:0007669"/>
    <property type="project" value="UniProtKB-KW"/>
</dbReference>
<name>A0A1X2HFH7_SYNRA</name>
<dbReference type="OMA" id="YIQMIHA"/>
<organism evidence="11 12">
    <name type="scientific">Syncephalastrum racemosum</name>
    <name type="common">Filamentous fungus</name>
    <dbReference type="NCBI Taxonomy" id="13706"/>
    <lineage>
        <taxon>Eukaryota</taxon>
        <taxon>Fungi</taxon>
        <taxon>Fungi incertae sedis</taxon>
        <taxon>Mucoromycota</taxon>
        <taxon>Mucoromycotina</taxon>
        <taxon>Mucoromycetes</taxon>
        <taxon>Mucorales</taxon>
        <taxon>Syncephalastraceae</taxon>
        <taxon>Syncephalastrum</taxon>
    </lineage>
</organism>
<keyword evidence="4" id="KW-0378">Hydrolase</keyword>
<evidence type="ECO:0000259" key="10">
    <source>
        <dbReference type="Pfam" id="PF17652"/>
    </source>
</evidence>
<dbReference type="FunCoup" id="A0A1X2HFH7">
    <property type="interactions" value="66"/>
</dbReference>
<accession>A0A1X2HFH7</accession>
<keyword evidence="12" id="KW-1185">Reference proteome</keyword>